<dbReference type="GO" id="GO:0006979">
    <property type="term" value="P:response to oxidative stress"/>
    <property type="evidence" value="ECO:0007669"/>
    <property type="project" value="EnsemblPlants"/>
</dbReference>
<dbReference type="PANTHER" id="PTHR33306:SF24">
    <property type="entry name" value="TRANSMEMBRANE PROTEIN"/>
    <property type="match status" value="1"/>
</dbReference>
<dbReference type="PANTHER" id="PTHR33306">
    <property type="entry name" value="EXPRESSED PROTEIN-RELATED-RELATED"/>
    <property type="match status" value="1"/>
</dbReference>
<keyword evidence="1" id="KW-1133">Transmembrane helix</keyword>
<sequence>MARYNNYYYYRYPYLEYLTLPPLQLCVFIVILLVVMAFSWYFFYSSFLEDFIFQLKLFLLTVPLLLLLLLHLLSFGFSFLVPLPEQDSLHRAGGSPWGVAILLVFFLYVISHQSHYHQRWFPFGHR</sequence>
<keyword evidence="1" id="KW-0812">Transmembrane</keyword>
<dbReference type="Gramene" id="MELO3C014664.2.1">
    <property type="protein sequence ID" value="MELO3C014664.2.1"/>
    <property type="gene ID" value="MELO3C014664.2"/>
</dbReference>
<feature type="transmembrane region" description="Helical" evidence="1">
    <location>
        <begin position="55"/>
        <end position="80"/>
    </location>
</feature>
<proteinExistence type="predicted"/>
<evidence type="ECO:0008006" key="3">
    <source>
        <dbReference type="Google" id="ProtNLM"/>
    </source>
</evidence>
<protein>
    <recommendedName>
        <fullName evidence="3">Transmembrane protein</fullName>
    </recommendedName>
</protein>
<name>A0A9I9D8G8_CUCME</name>
<dbReference type="EnsemblPlants" id="MELO3C014664.2.1">
    <property type="protein sequence ID" value="MELO3C014664.2.1"/>
    <property type="gene ID" value="MELO3C014664.2"/>
</dbReference>
<reference evidence="2" key="1">
    <citation type="submission" date="2023-03" db="UniProtKB">
        <authorList>
            <consortium name="EnsemblPlants"/>
        </authorList>
    </citation>
    <scope>IDENTIFICATION</scope>
</reference>
<dbReference type="AlphaFoldDB" id="A0A9I9D8G8"/>
<evidence type="ECO:0000256" key="1">
    <source>
        <dbReference type="SAM" id="Phobius"/>
    </source>
</evidence>
<accession>A0A9I9D8G8</accession>
<feature type="transmembrane region" description="Helical" evidence="1">
    <location>
        <begin position="92"/>
        <end position="110"/>
    </location>
</feature>
<evidence type="ECO:0000313" key="2">
    <source>
        <dbReference type="EnsemblPlants" id="MELO3C014664.2.1"/>
    </source>
</evidence>
<feature type="transmembrane region" description="Helical" evidence="1">
    <location>
        <begin position="20"/>
        <end position="43"/>
    </location>
</feature>
<keyword evidence="1" id="KW-0472">Membrane</keyword>
<organism evidence="2">
    <name type="scientific">Cucumis melo</name>
    <name type="common">Muskmelon</name>
    <dbReference type="NCBI Taxonomy" id="3656"/>
    <lineage>
        <taxon>Eukaryota</taxon>
        <taxon>Viridiplantae</taxon>
        <taxon>Streptophyta</taxon>
        <taxon>Embryophyta</taxon>
        <taxon>Tracheophyta</taxon>
        <taxon>Spermatophyta</taxon>
        <taxon>Magnoliopsida</taxon>
        <taxon>eudicotyledons</taxon>
        <taxon>Gunneridae</taxon>
        <taxon>Pentapetalae</taxon>
        <taxon>rosids</taxon>
        <taxon>fabids</taxon>
        <taxon>Cucurbitales</taxon>
        <taxon>Cucurbitaceae</taxon>
        <taxon>Benincaseae</taxon>
        <taxon>Cucumis</taxon>
    </lineage>
</organism>